<dbReference type="SMART" id="SM00906">
    <property type="entry name" value="Fungal_trans"/>
    <property type="match status" value="1"/>
</dbReference>
<evidence type="ECO:0000256" key="3">
    <source>
        <dbReference type="ARBA" id="ARBA00023242"/>
    </source>
</evidence>
<dbReference type="AlphaFoldDB" id="A0A9W8UGJ4"/>
<sequence>MPASGAATVRPIQACQRCRKFKVGCDRARPTCRRCAKSRSECVYVASDVSIAPGSAGEAHAQPRPQPPTELTPPTTESSHKDLSSRSASPPEEASASAASEGPYPCSSANFRSAELIPAKTHIRQPPKRDRAILSCIRCRKHKVRCDRRTPCGRCMKNNKESECIYSEFPGPEAPTEVEKPYKSLHGIATSFIDHRWDNRFRNVTHWTALLREIRLHLPQHIKPVEREDECATSINAMSLSINFPLGDLNDPSITVEDLLAQLPRRSVQRLFISYFMETVEKTFHIVDEAAYEQELRAFWMPGSVAQEDWLGVHFLILSLGCQAYNHHRVQKGLDVYPSLPARLLSGAEMCLKRTPFLFRPTLNVIKILSLMIIAKQIYAMSTHQADTCWHLTGMLVRLAASMGMHTDLAVSDEPTPYEEKTKRRMWTLAVYMEMKQSLVCGMPLLLRSSDIAALLKKEAFVDGNPGPIGGSGLGTTLHVGLLEETFASSGKLIAKAMELTTCVEDTVTYEEVVELDAALRVQLKRPETGLTRLHFSTGSVGSVDLETCMVDIFCRQTVMALHARFALQDQSSARYPVSYLSSLECALSVLSQQRMLCEGDPAAPSAWLSGLFRHEFFTAAMTVCFHLVRGHDMMSLPDGSSQPQEIMLDALQSCRDVWSRERNHSVCNANAYNIVNLLVTSLRESHEK</sequence>
<protein>
    <recommendedName>
        <fullName evidence="5">Zn(2)-C6 fungal-type domain-containing protein</fullName>
    </recommendedName>
</protein>
<keyword evidence="2" id="KW-0479">Metal-binding</keyword>
<dbReference type="Pfam" id="PF04082">
    <property type="entry name" value="Fungal_trans"/>
    <property type="match status" value="1"/>
</dbReference>
<evidence type="ECO:0000256" key="4">
    <source>
        <dbReference type="SAM" id="MobiDB-lite"/>
    </source>
</evidence>
<gene>
    <name evidence="6" type="ORF">LMH87_003883</name>
</gene>
<reference evidence="6" key="1">
    <citation type="journal article" date="2023" name="Access Microbiol">
        <title>De-novo genome assembly for Akanthomyces muscarius, a biocontrol agent of insect agricultural pests.</title>
        <authorList>
            <person name="Erdos Z."/>
            <person name="Studholme D.J."/>
            <person name="Raymond B."/>
            <person name="Sharma M."/>
        </authorList>
    </citation>
    <scope>NUCLEOTIDE SEQUENCE</scope>
    <source>
        <strain evidence="6">Ve6</strain>
    </source>
</reference>
<evidence type="ECO:0000256" key="2">
    <source>
        <dbReference type="ARBA" id="ARBA00022723"/>
    </source>
</evidence>
<dbReference type="SUPFAM" id="SSF57701">
    <property type="entry name" value="Zn2/Cys6 DNA-binding domain"/>
    <property type="match status" value="2"/>
</dbReference>
<dbReference type="PANTHER" id="PTHR31001">
    <property type="entry name" value="UNCHARACTERIZED TRANSCRIPTIONAL REGULATORY PROTEIN"/>
    <property type="match status" value="1"/>
</dbReference>
<dbReference type="PANTHER" id="PTHR31001:SF58">
    <property type="entry name" value="ZN(II)2CYS6 TRANSCRIPTION FACTOR (EUROFUNG)"/>
    <property type="match status" value="1"/>
</dbReference>
<dbReference type="Gene3D" id="4.10.240.10">
    <property type="entry name" value="Zn(2)-C6 fungal-type DNA-binding domain"/>
    <property type="match status" value="2"/>
</dbReference>
<dbReference type="RefSeq" id="XP_056048691.1">
    <property type="nucleotide sequence ID" value="XM_056195021.1"/>
</dbReference>
<dbReference type="GO" id="GO:0008270">
    <property type="term" value="F:zinc ion binding"/>
    <property type="evidence" value="ECO:0007669"/>
    <property type="project" value="InterPro"/>
</dbReference>
<dbReference type="GO" id="GO:0003677">
    <property type="term" value="F:DNA binding"/>
    <property type="evidence" value="ECO:0007669"/>
    <property type="project" value="InterPro"/>
</dbReference>
<dbReference type="EMBL" id="JAJHUN010000011">
    <property type="protein sequence ID" value="KAJ4145021.1"/>
    <property type="molecule type" value="Genomic_DNA"/>
</dbReference>
<name>A0A9W8UGJ4_AKAMU</name>
<feature type="domain" description="Zn(2)-C6 fungal-type" evidence="5">
    <location>
        <begin position="14"/>
        <end position="44"/>
    </location>
</feature>
<dbReference type="InterPro" id="IPR050613">
    <property type="entry name" value="Sec_Metabolite_Reg"/>
</dbReference>
<feature type="domain" description="Zn(2)-C6 fungal-type" evidence="5">
    <location>
        <begin position="135"/>
        <end position="166"/>
    </location>
</feature>
<accession>A0A9W8UGJ4</accession>
<evidence type="ECO:0000259" key="5">
    <source>
        <dbReference type="PROSITE" id="PS50048"/>
    </source>
</evidence>
<dbReference type="GO" id="GO:0000981">
    <property type="term" value="F:DNA-binding transcription factor activity, RNA polymerase II-specific"/>
    <property type="evidence" value="ECO:0007669"/>
    <property type="project" value="InterPro"/>
</dbReference>
<dbReference type="SMART" id="SM00066">
    <property type="entry name" value="GAL4"/>
    <property type="match status" value="2"/>
</dbReference>
<dbReference type="PROSITE" id="PS00463">
    <property type="entry name" value="ZN2_CY6_FUNGAL_1"/>
    <property type="match status" value="2"/>
</dbReference>
<feature type="compositionally biased region" description="Low complexity" evidence="4">
    <location>
        <begin position="85"/>
        <end position="101"/>
    </location>
</feature>
<proteinExistence type="predicted"/>
<dbReference type="GO" id="GO:0005634">
    <property type="term" value="C:nucleus"/>
    <property type="evidence" value="ECO:0007669"/>
    <property type="project" value="UniProtKB-SubCell"/>
</dbReference>
<dbReference type="Pfam" id="PF00172">
    <property type="entry name" value="Zn_clus"/>
    <property type="match status" value="2"/>
</dbReference>
<dbReference type="CDD" id="cd00067">
    <property type="entry name" value="GAL4"/>
    <property type="match status" value="2"/>
</dbReference>
<dbReference type="Proteomes" id="UP001144673">
    <property type="component" value="Chromosome 2"/>
</dbReference>
<evidence type="ECO:0000313" key="6">
    <source>
        <dbReference type="EMBL" id="KAJ4145021.1"/>
    </source>
</evidence>
<dbReference type="InterPro" id="IPR007219">
    <property type="entry name" value="XnlR_reg_dom"/>
</dbReference>
<comment type="subcellular location">
    <subcellularLocation>
        <location evidence="1">Nucleus</location>
    </subcellularLocation>
</comment>
<dbReference type="GeneID" id="80891042"/>
<dbReference type="CDD" id="cd12148">
    <property type="entry name" value="fungal_TF_MHR"/>
    <property type="match status" value="1"/>
</dbReference>
<evidence type="ECO:0000313" key="7">
    <source>
        <dbReference type="Proteomes" id="UP001144673"/>
    </source>
</evidence>
<dbReference type="GO" id="GO:0006351">
    <property type="term" value="P:DNA-templated transcription"/>
    <property type="evidence" value="ECO:0007669"/>
    <property type="project" value="InterPro"/>
</dbReference>
<comment type="caution">
    <text evidence="6">The sequence shown here is derived from an EMBL/GenBank/DDBJ whole genome shotgun (WGS) entry which is preliminary data.</text>
</comment>
<evidence type="ECO:0000256" key="1">
    <source>
        <dbReference type="ARBA" id="ARBA00004123"/>
    </source>
</evidence>
<dbReference type="InterPro" id="IPR036864">
    <property type="entry name" value="Zn2-C6_fun-type_DNA-bd_sf"/>
</dbReference>
<dbReference type="PROSITE" id="PS50048">
    <property type="entry name" value="ZN2_CY6_FUNGAL_2"/>
    <property type="match status" value="2"/>
</dbReference>
<feature type="region of interest" description="Disordered" evidence="4">
    <location>
        <begin position="54"/>
        <end position="104"/>
    </location>
</feature>
<organism evidence="6 7">
    <name type="scientific">Akanthomyces muscarius</name>
    <name type="common">Entomopathogenic fungus</name>
    <name type="synonym">Lecanicillium muscarium</name>
    <dbReference type="NCBI Taxonomy" id="2231603"/>
    <lineage>
        <taxon>Eukaryota</taxon>
        <taxon>Fungi</taxon>
        <taxon>Dikarya</taxon>
        <taxon>Ascomycota</taxon>
        <taxon>Pezizomycotina</taxon>
        <taxon>Sordariomycetes</taxon>
        <taxon>Hypocreomycetidae</taxon>
        <taxon>Hypocreales</taxon>
        <taxon>Cordycipitaceae</taxon>
        <taxon>Akanthomyces</taxon>
    </lineage>
</organism>
<dbReference type="InterPro" id="IPR001138">
    <property type="entry name" value="Zn2Cys6_DnaBD"/>
</dbReference>
<dbReference type="KEGG" id="amus:LMH87_003883"/>
<keyword evidence="7" id="KW-1185">Reference proteome</keyword>
<keyword evidence="3" id="KW-0539">Nucleus</keyword>